<evidence type="ECO:0000313" key="2">
    <source>
        <dbReference type="Proteomes" id="UP000597444"/>
    </source>
</evidence>
<evidence type="ECO:0000313" key="1">
    <source>
        <dbReference type="EMBL" id="GHP00568.1"/>
    </source>
</evidence>
<dbReference type="EMBL" id="BNJK01000002">
    <property type="protein sequence ID" value="GHP00568.1"/>
    <property type="molecule type" value="Genomic_DNA"/>
</dbReference>
<sequence>MLNSVKTLVVVLACTSVLICLLALGVFATPEVKPNGTRVTFIAQSSLDNRGGRPSLDSGIEY</sequence>
<reference evidence="1" key="1">
    <citation type="submission" date="2020-10" db="EMBL/GenBank/DDBJ databases">
        <title>Taxonomic study of unclassified bacteria belonging to the class Ktedonobacteria.</title>
        <authorList>
            <person name="Yabe S."/>
            <person name="Wang C.M."/>
            <person name="Zheng Y."/>
            <person name="Sakai Y."/>
            <person name="Cavaletti L."/>
            <person name="Monciardini P."/>
            <person name="Donadio S."/>
        </authorList>
    </citation>
    <scope>NUCLEOTIDE SEQUENCE</scope>
    <source>
        <strain evidence="1">ID150040</strain>
    </source>
</reference>
<dbReference type="Proteomes" id="UP000597444">
    <property type="component" value="Unassembled WGS sequence"/>
</dbReference>
<protein>
    <submittedName>
        <fullName evidence="1">Uncharacterized protein</fullName>
    </submittedName>
</protein>
<dbReference type="AlphaFoldDB" id="A0A8J3N6P4"/>
<organism evidence="1 2">
    <name type="scientific">Reticulibacter mediterranei</name>
    <dbReference type="NCBI Taxonomy" id="2778369"/>
    <lineage>
        <taxon>Bacteria</taxon>
        <taxon>Bacillati</taxon>
        <taxon>Chloroflexota</taxon>
        <taxon>Ktedonobacteria</taxon>
        <taxon>Ktedonobacterales</taxon>
        <taxon>Reticulibacteraceae</taxon>
        <taxon>Reticulibacter</taxon>
    </lineage>
</organism>
<comment type="caution">
    <text evidence="1">The sequence shown here is derived from an EMBL/GenBank/DDBJ whole genome shotgun (WGS) entry which is preliminary data.</text>
</comment>
<proteinExistence type="predicted"/>
<keyword evidence="2" id="KW-1185">Reference proteome</keyword>
<name>A0A8J3N6P4_9CHLR</name>
<accession>A0A8J3N6P4</accession>
<gene>
    <name evidence="1" type="ORF">KSF_106150</name>
</gene>